<comment type="caution">
    <text evidence="1">The sequence shown here is derived from an EMBL/GenBank/DDBJ whole genome shotgun (WGS) entry which is preliminary data.</text>
</comment>
<sequence length="147" mass="15914">MAATQLNVSNQLPAMILSANQVVLYAPALMRPDVAEAVRRAITERGTQVFLLTTRPPLFSDNSLTFRLMLMKVPTYLTSGSGLPFALLDGQAISGPGVAGPGTATLASRETAARLTRWTQDVTQAKPLNPVEMVKVWVEQKHGVRLK</sequence>
<evidence type="ECO:0000313" key="1">
    <source>
        <dbReference type="EMBL" id="MFC6662620.1"/>
    </source>
</evidence>
<dbReference type="Proteomes" id="UP001596317">
    <property type="component" value="Unassembled WGS sequence"/>
</dbReference>
<evidence type="ECO:0000313" key="2">
    <source>
        <dbReference type="Proteomes" id="UP001596317"/>
    </source>
</evidence>
<gene>
    <name evidence="1" type="ORF">ACFP90_21420</name>
</gene>
<organism evidence="1 2">
    <name type="scientific">Deinococcus multiflagellatus</name>
    <dbReference type="NCBI Taxonomy" id="1656887"/>
    <lineage>
        <taxon>Bacteria</taxon>
        <taxon>Thermotogati</taxon>
        <taxon>Deinococcota</taxon>
        <taxon>Deinococci</taxon>
        <taxon>Deinococcales</taxon>
        <taxon>Deinococcaceae</taxon>
        <taxon>Deinococcus</taxon>
    </lineage>
</organism>
<name>A0ABW1ZSF8_9DEIO</name>
<protein>
    <submittedName>
        <fullName evidence="1">Uncharacterized protein</fullName>
    </submittedName>
</protein>
<keyword evidence="2" id="KW-1185">Reference proteome</keyword>
<reference evidence="2" key="1">
    <citation type="journal article" date="2019" name="Int. J. Syst. Evol. Microbiol.">
        <title>The Global Catalogue of Microorganisms (GCM) 10K type strain sequencing project: providing services to taxonomists for standard genome sequencing and annotation.</title>
        <authorList>
            <consortium name="The Broad Institute Genomics Platform"/>
            <consortium name="The Broad Institute Genome Sequencing Center for Infectious Disease"/>
            <person name="Wu L."/>
            <person name="Ma J."/>
        </authorList>
    </citation>
    <scope>NUCLEOTIDE SEQUENCE [LARGE SCALE GENOMIC DNA]</scope>
    <source>
        <strain evidence="2">CCUG 63830</strain>
    </source>
</reference>
<dbReference type="EMBL" id="JBHSWB010000002">
    <property type="protein sequence ID" value="MFC6662620.1"/>
    <property type="molecule type" value="Genomic_DNA"/>
</dbReference>
<proteinExistence type="predicted"/>
<dbReference type="RefSeq" id="WP_380058604.1">
    <property type="nucleotide sequence ID" value="NZ_JBHSWB010000002.1"/>
</dbReference>
<accession>A0ABW1ZSF8</accession>